<sequence length="526" mass="58274">MSSGDFSLVRDLLARRAYKDAHALCMKAIRSDPNRGEPYFLLGILAADHENHAKAIELYDRAIGLGAAPSEALAQKARSLIALNHRDQALAAVEQAAHHNPSDAASLDTIGVVYSRAGLHERALPWYEKAVETAPGSARLRYNLAVALQFVGKMDLARQAYEACLERDPSETRALTGLVQVSRQTEDDNYLDRLMAAQGVLARRPSEKQADETLHICHAIAKTLEDLGRHKEAMSWLARGKAAKLSTLNYSFDSDSALFEAAISTAEFDLADGRNQAAPVFIVGLPRTGTTLVDRILSSHPVMTSAGELTDFALCLKRQLNTPSRYVLDRETLLGAQQADMDALGRAYIAHVGKTLGMEGRFIDKMPLNAFYAPLILKALPNARVICLRRHPLDTVLSNYRQLFATSFSYYNYALNLETAARYYVGFDRMMARFRDALPEDRFTEVHYESIIADQEGETRRLLDFCGLDFDPACLAFHENAAPVATASSVQVRRPLYSTSLNRWRKVEDELAPAIAILDKAGLLED</sequence>
<dbReference type="PANTHER" id="PTHR12788:SF10">
    <property type="entry name" value="PROTEIN-TYROSINE SULFOTRANSFERASE"/>
    <property type="match status" value="1"/>
</dbReference>
<dbReference type="SUPFAM" id="SSF48452">
    <property type="entry name" value="TPR-like"/>
    <property type="match status" value="1"/>
</dbReference>
<dbReference type="Proteomes" id="UP000266385">
    <property type="component" value="Unassembled WGS sequence"/>
</dbReference>
<keyword evidence="1 3" id="KW-0808">Transferase</keyword>
<name>A0A399RQP3_9PROT</name>
<dbReference type="Pfam" id="PF13469">
    <property type="entry name" value="Sulfotransfer_3"/>
    <property type="match status" value="1"/>
</dbReference>
<dbReference type="GO" id="GO:0008476">
    <property type="term" value="F:protein-tyrosine sulfotransferase activity"/>
    <property type="evidence" value="ECO:0007669"/>
    <property type="project" value="InterPro"/>
</dbReference>
<dbReference type="Pfam" id="PF13432">
    <property type="entry name" value="TPR_16"/>
    <property type="match status" value="2"/>
</dbReference>
<dbReference type="PROSITE" id="PS50005">
    <property type="entry name" value="TPR"/>
    <property type="match status" value="1"/>
</dbReference>
<gene>
    <name evidence="3" type="ORF">D1223_04465</name>
</gene>
<keyword evidence="2" id="KW-0802">TPR repeat</keyword>
<dbReference type="Gene3D" id="1.25.40.10">
    <property type="entry name" value="Tetratricopeptide repeat domain"/>
    <property type="match status" value="1"/>
</dbReference>
<evidence type="ECO:0000313" key="4">
    <source>
        <dbReference type="Proteomes" id="UP000266385"/>
    </source>
</evidence>
<dbReference type="AlphaFoldDB" id="A0A399RQP3"/>
<dbReference type="SUPFAM" id="SSF52540">
    <property type="entry name" value="P-loop containing nucleoside triphosphate hydrolases"/>
    <property type="match status" value="1"/>
</dbReference>
<evidence type="ECO:0000256" key="1">
    <source>
        <dbReference type="ARBA" id="ARBA00022679"/>
    </source>
</evidence>
<keyword evidence="4" id="KW-1185">Reference proteome</keyword>
<dbReference type="InterPro" id="IPR027417">
    <property type="entry name" value="P-loop_NTPase"/>
</dbReference>
<accession>A0A399RQP3</accession>
<dbReference type="Gene3D" id="3.40.50.300">
    <property type="entry name" value="P-loop containing nucleotide triphosphate hydrolases"/>
    <property type="match status" value="1"/>
</dbReference>
<dbReference type="RefSeq" id="WP_119375179.1">
    <property type="nucleotide sequence ID" value="NZ_QWFX01000005.1"/>
</dbReference>
<dbReference type="InterPro" id="IPR011990">
    <property type="entry name" value="TPR-like_helical_dom_sf"/>
</dbReference>
<dbReference type="Pfam" id="PF13181">
    <property type="entry name" value="TPR_8"/>
    <property type="match status" value="1"/>
</dbReference>
<proteinExistence type="predicted"/>
<organism evidence="3 4">
    <name type="scientific">Henriciella mobilis</name>
    <dbReference type="NCBI Taxonomy" id="2305467"/>
    <lineage>
        <taxon>Bacteria</taxon>
        <taxon>Pseudomonadati</taxon>
        <taxon>Pseudomonadota</taxon>
        <taxon>Alphaproteobacteria</taxon>
        <taxon>Hyphomonadales</taxon>
        <taxon>Hyphomonadaceae</taxon>
        <taxon>Henriciella</taxon>
    </lineage>
</organism>
<comment type="caution">
    <text evidence="3">The sequence shown here is derived from an EMBL/GenBank/DDBJ whole genome shotgun (WGS) entry which is preliminary data.</text>
</comment>
<feature type="repeat" description="TPR" evidence="2">
    <location>
        <begin position="104"/>
        <end position="137"/>
    </location>
</feature>
<reference evidence="3 4" key="1">
    <citation type="submission" date="2018-08" db="EMBL/GenBank/DDBJ databases">
        <title>Henriciella mobilis sp. nov., isolated from seawater.</title>
        <authorList>
            <person name="Cheng H."/>
            <person name="Wu Y.-H."/>
            <person name="Xu X.-W."/>
            <person name="Guo L.-L."/>
        </authorList>
    </citation>
    <scope>NUCLEOTIDE SEQUENCE [LARGE SCALE GENOMIC DNA]</scope>
    <source>
        <strain evidence="3 4">JN25</strain>
    </source>
</reference>
<evidence type="ECO:0000313" key="3">
    <source>
        <dbReference type="EMBL" id="RIJ33101.1"/>
    </source>
</evidence>
<dbReference type="InterPro" id="IPR019734">
    <property type="entry name" value="TPR_rpt"/>
</dbReference>
<dbReference type="PANTHER" id="PTHR12788">
    <property type="entry name" value="PROTEIN-TYROSINE SULFOTRANSFERASE 2"/>
    <property type="match status" value="1"/>
</dbReference>
<dbReference type="OrthoDB" id="9800698at2"/>
<protein>
    <submittedName>
        <fullName evidence="3">Sulfotransferase family protein</fullName>
    </submittedName>
</protein>
<dbReference type="EMBL" id="QWFX01000005">
    <property type="protein sequence ID" value="RIJ33101.1"/>
    <property type="molecule type" value="Genomic_DNA"/>
</dbReference>
<dbReference type="SMART" id="SM00028">
    <property type="entry name" value="TPR"/>
    <property type="match status" value="4"/>
</dbReference>
<evidence type="ECO:0000256" key="2">
    <source>
        <dbReference type="PROSITE-ProRule" id="PRU00339"/>
    </source>
</evidence>
<dbReference type="InterPro" id="IPR026634">
    <property type="entry name" value="TPST-like"/>
</dbReference>